<dbReference type="Pfam" id="PF07980">
    <property type="entry name" value="SusD_RagB"/>
    <property type="match status" value="1"/>
</dbReference>
<sequence>MKRIKNIITGLSLVVIIASCSKSIETEPLERIGEDLVFDQIDKNADYAKQFLNGTYLQLPDGYNRVFGNFLDVGTDDAVSSENGSIVEGFRTGLVSGQNVPDNTWARNYTGIRRANMFLSKIDLVPTTPELKIQWKAEARFLRAYFYFELVKRWAGVPLVGDKIFGLNDNVNLKRNTADECYDYILSEIEAVKNLLLPETVTDQNIGRANKGAALALKSRILLYRASPLLNHNADPQKWTAAANAAKDVMELGSYGLGTDFIALFNAVKNKEIIFMKEQAQNQSVELSNGPIGYTEGNGTTSPTQNLVDAFPMKNGKMPQESGSGYDAADPYKNRDPRFGATIMFNTTQWLSRPLETFNGGLDRPGGSRTQTKTGYYLRKFMGKFENSGTYSNQNHHVILFRYAEILLNYAEAMNELNGPVNEVLDAIKAIRKRAGITAGTDDRYGIAAGITKDQMRKLIINERRIEMAFEEQRFWDIRRWKIAEQVLNSPLKGMNIVKNVDGTFSYTILDIAPAVFDASKNYLFPIPYSEIQTNPNMTQNPGYTY</sequence>
<dbReference type="Proteomes" id="UP000094313">
    <property type="component" value="Chromosome"/>
</dbReference>
<evidence type="ECO:0000313" key="9">
    <source>
        <dbReference type="Proteomes" id="UP000094313"/>
    </source>
</evidence>
<dbReference type="InterPro" id="IPR012944">
    <property type="entry name" value="SusD_RagB_dom"/>
</dbReference>
<evidence type="ECO:0000256" key="5">
    <source>
        <dbReference type="ARBA" id="ARBA00023237"/>
    </source>
</evidence>
<keyword evidence="4" id="KW-0472">Membrane</keyword>
<accession>A0A1D7QCE1</accession>
<dbReference type="CDD" id="cd08977">
    <property type="entry name" value="SusD"/>
    <property type="match status" value="1"/>
</dbReference>
<proteinExistence type="inferred from homology"/>
<gene>
    <name evidence="8" type="ORF">BFS30_03005</name>
</gene>
<dbReference type="AlphaFoldDB" id="A0A1D7QCE1"/>
<evidence type="ECO:0000313" key="8">
    <source>
        <dbReference type="EMBL" id="AOM76219.1"/>
    </source>
</evidence>
<comment type="subcellular location">
    <subcellularLocation>
        <location evidence="1">Cell outer membrane</location>
    </subcellularLocation>
</comment>
<evidence type="ECO:0000259" key="7">
    <source>
        <dbReference type="Pfam" id="PF14322"/>
    </source>
</evidence>
<protein>
    <recommendedName>
        <fullName evidence="10">Starch-binding associating with outer membrane</fullName>
    </recommendedName>
</protein>
<dbReference type="EMBL" id="CP017141">
    <property type="protein sequence ID" value="AOM76219.1"/>
    <property type="molecule type" value="Genomic_DNA"/>
</dbReference>
<dbReference type="KEGG" id="psty:BFS30_03005"/>
<evidence type="ECO:0000256" key="4">
    <source>
        <dbReference type="ARBA" id="ARBA00023136"/>
    </source>
</evidence>
<keyword evidence="9" id="KW-1185">Reference proteome</keyword>
<dbReference type="GO" id="GO:0009279">
    <property type="term" value="C:cell outer membrane"/>
    <property type="evidence" value="ECO:0007669"/>
    <property type="project" value="UniProtKB-SubCell"/>
</dbReference>
<organism evidence="8 9">
    <name type="scientific">Pedobacter steynii</name>
    <dbReference type="NCBI Taxonomy" id="430522"/>
    <lineage>
        <taxon>Bacteria</taxon>
        <taxon>Pseudomonadati</taxon>
        <taxon>Bacteroidota</taxon>
        <taxon>Sphingobacteriia</taxon>
        <taxon>Sphingobacteriales</taxon>
        <taxon>Sphingobacteriaceae</taxon>
        <taxon>Pedobacter</taxon>
    </lineage>
</organism>
<evidence type="ECO:0000256" key="1">
    <source>
        <dbReference type="ARBA" id="ARBA00004442"/>
    </source>
</evidence>
<reference evidence="8 9" key="1">
    <citation type="submission" date="2016-08" db="EMBL/GenBank/DDBJ databases">
        <authorList>
            <person name="Seilhamer J.J."/>
        </authorList>
    </citation>
    <scope>NUCLEOTIDE SEQUENCE [LARGE SCALE GENOMIC DNA]</scope>
    <source>
        <strain evidence="8 9">DX4</strain>
    </source>
</reference>
<evidence type="ECO:0000259" key="6">
    <source>
        <dbReference type="Pfam" id="PF07980"/>
    </source>
</evidence>
<evidence type="ECO:0008006" key="10">
    <source>
        <dbReference type="Google" id="ProtNLM"/>
    </source>
</evidence>
<dbReference type="Pfam" id="PF14322">
    <property type="entry name" value="SusD-like_3"/>
    <property type="match status" value="1"/>
</dbReference>
<dbReference type="SUPFAM" id="SSF48452">
    <property type="entry name" value="TPR-like"/>
    <property type="match status" value="1"/>
</dbReference>
<dbReference type="PROSITE" id="PS51257">
    <property type="entry name" value="PROKAR_LIPOPROTEIN"/>
    <property type="match status" value="1"/>
</dbReference>
<evidence type="ECO:0000256" key="3">
    <source>
        <dbReference type="ARBA" id="ARBA00022729"/>
    </source>
</evidence>
<dbReference type="InterPro" id="IPR011990">
    <property type="entry name" value="TPR-like_helical_dom_sf"/>
</dbReference>
<feature type="domain" description="SusD-like N-terminal" evidence="7">
    <location>
        <begin position="81"/>
        <end position="223"/>
    </location>
</feature>
<dbReference type="Gene3D" id="1.25.40.390">
    <property type="match status" value="1"/>
</dbReference>
<dbReference type="RefSeq" id="WP_069377915.1">
    <property type="nucleotide sequence ID" value="NZ_CP017141.1"/>
</dbReference>
<evidence type="ECO:0000256" key="2">
    <source>
        <dbReference type="ARBA" id="ARBA00006275"/>
    </source>
</evidence>
<dbReference type="OrthoDB" id="5694214at2"/>
<comment type="similarity">
    <text evidence="2">Belongs to the SusD family.</text>
</comment>
<feature type="domain" description="RagB/SusD" evidence="6">
    <location>
        <begin position="272"/>
        <end position="544"/>
    </location>
</feature>
<keyword evidence="3" id="KW-0732">Signal</keyword>
<name>A0A1D7QCE1_9SPHI</name>
<dbReference type="InterPro" id="IPR033985">
    <property type="entry name" value="SusD-like_N"/>
</dbReference>
<keyword evidence="5" id="KW-0998">Cell outer membrane</keyword>